<keyword evidence="1 5" id="KW-0378">Hydrolase</keyword>
<dbReference type="GO" id="GO:0005829">
    <property type="term" value="C:cytosol"/>
    <property type="evidence" value="ECO:0007669"/>
    <property type="project" value="TreeGrafter"/>
</dbReference>
<proteinExistence type="predicted"/>
<evidence type="ECO:0000259" key="4">
    <source>
        <dbReference type="Pfam" id="PF01156"/>
    </source>
</evidence>
<reference evidence="5 6" key="1">
    <citation type="submission" date="2012-06" db="EMBL/GenBank/DDBJ databases">
        <title>Complete genome sequence of Corynebacterium terpenotabidum Y-11 (=DSM 44721).</title>
        <authorList>
            <person name="Ruckert C."/>
            <person name="Albersmeier A."/>
            <person name="Al-Dilaimi A."/>
            <person name="Szczepanowski R."/>
            <person name="Kalinowski J."/>
        </authorList>
    </citation>
    <scope>NUCLEOTIDE SEQUENCE [LARGE SCALE GENOMIC DNA]</scope>
    <source>
        <strain evidence="5 6">Y-11</strain>
    </source>
</reference>
<evidence type="ECO:0000256" key="2">
    <source>
        <dbReference type="ARBA" id="ARBA00023295"/>
    </source>
</evidence>
<dbReference type="AlphaFoldDB" id="S4XA38"/>
<dbReference type="STRING" id="1200352.A606_01585"/>
<evidence type="ECO:0000256" key="3">
    <source>
        <dbReference type="SAM" id="MobiDB-lite"/>
    </source>
</evidence>
<gene>
    <name evidence="5" type="ORF">A606_01585</name>
</gene>
<dbReference type="Proteomes" id="UP000014809">
    <property type="component" value="Chromosome"/>
</dbReference>
<sequence>MTEVIVADVDTGIDDALALLWLAGRHRAGECDLVVTTSAGNTTAAQAAGNSAEVLRLAGASEVPVTPGAERPRVLPLTTTPETHGPAGLGYWIPAAALTASSRPSSPADAVAAWEAAHPEKILVAGPATNLAWAVENSPDLLRSAQVVLMGGAFLYPGNTTPTAEWNAWSDPHALAYCLQNWPTGAPLPVLCPLNVTEQVVLTPDRLTDWVGVATEETGQFLDAALGFYLEFHESVGVGRVAQIHDLAAAMVLCGAVDVSLRDATVRVEADSDVLRGTTVADWTGGTAQGDGREPGDGDTGTGAVGPYWGRPANARILTGIAPSQVLDRFGEILGRL</sequence>
<evidence type="ECO:0000313" key="5">
    <source>
        <dbReference type="EMBL" id="AGP29972.1"/>
    </source>
</evidence>
<dbReference type="InterPro" id="IPR036452">
    <property type="entry name" value="Ribo_hydro-like"/>
</dbReference>
<dbReference type="Gene3D" id="3.90.245.10">
    <property type="entry name" value="Ribonucleoside hydrolase-like"/>
    <property type="match status" value="1"/>
</dbReference>
<dbReference type="HOGENOM" id="CLU_036838_6_0_11"/>
<dbReference type="PANTHER" id="PTHR12304">
    <property type="entry name" value="INOSINE-URIDINE PREFERRING NUCLEOSIDE HYDROLASE"/>
    <property type="match status" value="1"/>
</dbReference>
<dbReference type="RefSeq" id="WP_020440337.1">
    <property type="nucleotide sequence ID" value="NC_021663.1"/>
</dbReference>
<dbReference type="SUPFAM" id="SSF53590">
    <property type="entry name" value="Nucleoside hydrolase"/>
    <property type="match status" value="1"/>
</dbReference>
<evidence type="ECO:0000313" key="6">
    <source>
        <dbReference type="Proteomes" id="UP000014809"/>
    </source>
</evidence>
<dbReference type="EMBL" id="CP003696">
    <property type="protein sequence ID" value="AGP29972.1"/>
    <property type="molecule type" value="Genomic_DNA"/>
</dbReference>
<keyword evidence="2" id="KW-0326">Glycosidase</keyword>
<dbReference type="PATRIC" id="fig|1200352.3.peg.316"/>
<protein>
    <submittedName>
        <fullName evidence="5">Inosine-uridine preferring nucleoside hydrolase</fullName>
    </submittedName>
</protein>
<feature type="domain" description="Inosine/uridine-preferring nucleoside hydrolase" evidence="4">
    <location>
        <begin position="5"/>
        <end position="325"/>
    </location>
</feature>
<dbReference type="PANTHER" id="PTHR12304:SF4">
    <property type="entry name" value="URIDINE NUCLEOSIDASE"/>
    <property type="match status" value="1"/>
</dbReference>
<dbReference type="GO" id="GO:0006152">
    <property type="term" value="P:purine nucleoside catabolic process"/>
    <property type="evidence" value="ECO:0007669"/>
    <property type="project" value="TreeGrafter"/>
</dbReference>
<dbReference type="eggNOG" id="COG1957">
    <property type="taxonomic scope" value="Bacteria"/>
</dbReference>
<dbReference type="KEGG" id="cter:A606_01585"/>
<evidence type="ECO:0000256" key="1">
    <source>
        <dbReference type="ARBA" id="ARBA00022801"/>
    </source>
</evidence>
<accession>S4XA38</accession>
<name>S4XA38_9CORY</name>
<dbReference type="GO" id="GO:0008477">
    <property type="term" value="F:purine nucleosidase activity"/>
    <property type="evidence" value="ECO:0007669"/>
    <property type="project" value="TreeGrafter"/>
</dbReference>
<organism evidence="5 6">
    <name type="scientific">Corynebacterium terpenotabidum Y-11</name>
    <dbReference type="NCBI Taxonomy" id="1200352"/>
    <lineage>
        <taxon>Bacteria</taxon>
        <taxon>Bacillati</taxon>
        <taxon>Actinomycetota</taxon>
        <taxon>Actinomycetes</taxon>
        <taxon>Mycobacteriales</taxon>
        <taxon>Corynebacteriaceae</taxon>
        <taxon>Corynebacterium</taxon>
    </lineage>
</organism>
<dbReference type="InterPro" id="IPR023186">
    <property type="entry name" value="IUNH"/>
</dbReference>
<dbReference type="InterPro" id="IPR001910">
    <property type="entry name" value="Inosine/uridine_hydrolase_dom"/>
</dbReference>
<keyword evidence="6" id="KW-1185">Reference proteome</keyword>
<dbReference type="Pfam" id="PF01156">
    <property type="entry name" value="IU_nuc_hydro"/>
    <property type="match status" value="1"/>
</dbReference>
<dbReference type="OrthoDB" id="9797882at2"/>
<feature type="region of interest" description="Disordered" evidence="3">
    <location>
        <begin position="282"/>
        <end position="304"/>
    </location>
</feature>